<accession>A0AAV0GH37</accession>
<dbReference type="EMBL" id="CAMAPF010001123">
    <property type="protein sequence ID" value="CAH9147232.1"/>
    <property type="molecule type" value="Genomic_DNA"/>
</dbReference>
<comment type="caution">
    <text evidence="1">The sequence shown here is derived from an EMBL/GenBank/DDBJ whole genome shotgun (WGS) entry which is preliminary data.</text>
</comment>
<dbReference type="Proteomes" id="UP001152523">
    <property type="component" value="Unassembled WGS sequence"/>
</dbReference>
<evidence type="ECO:0000313" key="1">
    <source>
        <dbReference type="EMBL" id="CAH9147232.1"/>
    </source>
</evidence>
<keyword evidence="2" id="KW-1185">Reference proteome</keyword>
<name>A0AAV0GH37_9ASTE</name>
<reference evidence="1" key="1">
    <citation type="submission" date="2022-07" db="EMBL/GenBank/DDBJ databases">
        <authorList>
            <person name="Macas J."/>
            <person name="Novak P."/>
            <person name="Neumann P."/>
        </authorList>
    </citation>
    <scope>NUCLEOTIDE SEQUENCE</scope>
</reference>
<organism evidence="1 2">
    <name type="scientific">Cuscuta epithymum</name>
    <dbReference type="NCBI Taxonomy" id="186058"/>
    <lineage>
        <taxon>Eukaryota</taxon>
        <taxon>Viridiplantae</taxon>
        <taxon>Streptophyta</taxon>
        <taxon>Embryophyta</taxon>
        <taxon>Tracheophyta</taxon>
        <taxon>Spermatophyta</taxon>
        <taxon>Magnoliopsida</taxon>
        <taxon>eudicotyledons</taxon>
        <taxon>Gunneridae</taxon>
        <taxon>Pentapetalae</taxon>
        <taxon>asterids</taxon>
        <taxon>lamiids</taxon>
        <taxon>Solanales</taxon>
        <taxon>Convolvulaceae</taxon>
        <taxon>Cuscuteae</taxon>
        <taxon>Cuscuta</taxon>
        <taxon>Cuscuta subgen. Cuscuta</taxon>
    </lineage>
</organism>
<dbReference type="AlphaFoldDB" id="A0AAV0GH37"/>
<evidence type="ECO:0000313" key="2">
    <source>
        <dbReference type="Proteomes" id="UP001152523"/>
    </source>
</evidence>
<gene>
    <name evidence="1" type="ORF">CEPIT_LOCUS43583</name>
</gene>
<proteinExistence type="predicted"/>
<sequence>MDSPRMKRYFDVVPKFKETQSIGSNSGVNSNDSPLMNEDLNQVIAESEANLAYNLPGQHVDFESLEADPGLRKKFTDFHPNVPDEVRRSYIQKGPFQPRDHDFPTCIITSMIVYMRLSICLWQSLRAGLMWHCGKH</sequence>
<protein>
    <submittedName>
        <fullName evidence="1">Uncharacterized protein</fullName>
    </submittedName>
</protein>